<gene>
    <name evidence="4" type="ORF">EV646_104427</name>
</gene>
<feature type="compositionally biased region" description="Polar residues" evidence="1">
    <location>
        <begin position="308"/>
        <end position="322"/>
    </location>
</feature>
<feature type="chain" id="PRO_5020926662" description="Esterase-like activity of phytase family protein" evidence="3">
    <location>
        <begin position="27"/>
        <end position="381"/>
    </location>
</feature>
<dbReference type="OrthoDB" id="9801244at2"/>
<evidence type="ECO:0000313" key="5">
    <source>
        <dbReference type="Proteomes" id="UP000295573"/>
    </source>
</evidence>
<keyword evidence="5" id="KW-1185">Reference proteome</keyword>
<dbReference type="RefSeq" id="WP_132148594.1">
    <property type="nucleotide sequence ID" value="NZ_SLWR01000004.1"/>
</dbReference>
<proteinExistence type="predicted"/>
<organism evidence="4 5">
    <name type="scientific">Kribbella antiqua</name>
    <dbReference type="NCBI Taxonomy" id="2512217"/>
    <lineage>
        <taxon>Bacteria</taxon>
        <taxon>Bacillati</taxon>
        <taxon>Actinomycetota</taxon>
        <taxon>Actinomycetes</taxon>
        <taxon>Propionibacteriales</taxon>
        <taxon>Kribbellaceae</taxon>
        <taxon>Kribbella</taxon>
    </lineage>
</organism>
<feature type="signal peptide" evidence="3">
    <location>
        <begin position="1"/>
        <end position="26"/>
    </location>
</feature>
<name>A0A4R2J047_9ACTN</name>
<feature type="transmembrane region" description="Helical" evidence="2">
    <location>
        <begin position="333"/>
        <end position="353"/>
    </location>
</feature>
<keyword evidence="2" id="KW-1133">Transmembrane helix</keyword>
<dbReference type="EMBL" id="SLWR01000004">
    <property type="protein sequence ID" value="TCO48605.1"/>
    <property type="molecule type" value="Genomic_DNA"/>
</dbReference>
<evidence type="ECO:0000256" key="2">
    <source>
        <dbReference type="SAM" id="Phobius"/>
    </source>
</evidence>
<dbReference type="AlphaFoldDB" id="A0A4R2J047"/>
<dbReference type="Proteomes" id="UP000295573">
    <property type="component" value="Unassembled WGS sequence"/>
</dbReference>
<evidence type="ECO:0000256" key="1">
    <source>
        <dbReference type="SAM" id="MobiDB-lite"/>
    </source>
</evidence>
<feature type="region of interest" description="Disordered" evidence="1">
    <location>
        <begin position="303"/>
        <end position="329"/>
    </location>
</feature>
<keyword evidence="2" id="KW-0472">Membrane</keyword>
<reference evidence="4 5" key="1">
    <citation type="journal article" date="2015" name="Stand. Genomic Sci.">
        <title>Genomic Encyclopedia of Bacterial and Archaeal Type Strains, Phase III: the genomes of soil and plant-associated and newly described type strains.</title>
        <authorList>
            <person name="Whitman W.B."/>
            <person name="Woyke T."/>
            <person name="Klenk H.P."/>
            <person name="Zhou Y."/>
            <person name="Lilburn T.G."/>
            <person name="Beck B.J."/>
            <person name="De Vos P."/>
            <person name="Vandamme P."/>
            <person name="Eisen J.A."/>
            <person name="Garrity G."/>
            <person name="Hugenholtz P."/>
            <person name="Kyrpides N.C."/>
        </authorList>
    </citation>
    <scope>NUCLEOTIDE SEQUENCE [LARGE SCALE GENOMIC DNA]</scope>
    <source>
        <strain evidence="4 5">VKM Ac-2541</strain>
    </source>
</reference>
<evidence type="ECO:0000256" key="3">
    <source>
        <dbReference type="SAM" id="SignalP"/>
    </source>
</evidence>
<accession>A0A4R2J047</accession>
<sequence length="381" mass="40399">MRLRTALALTAATLFSLSGTAIQAGAATRAPQSAAGSAAASAQTAALLPAADPTPVAKKKLFTIRDERLQESSGLAKSQKYEGIYWTMNDSGDTARVFAIDTTGKVKAELRFKAEVRDVEAIAVDRDGTIYIADIGDNKANRDQIEIYTIPEPDALEDAENVRYHRYDFEYPDGAHDAETLLVEPGTNQLYIVTKAEKGVGGIYAAPPDPSRQGTNELTKLAPAPTGTFTDGTFLPDGQRVVLRTYTGLATVRWGEKPNVIARATVSADQGESVAVGPSGSGDTVLVGSEGSNSAVYQVAVPAPKSGAQPSASTTPKASTADDSGDTSKSHNLRWILIGAAVFAFIITIITFPPGRRERLDRMAENARLTGQSPPTPHRRP</sequence>
<keyword evidence="3" id="KW-0732">Signal</keyword>
<keyword evidence="2" id="KW-0812">Transmembrane</keyword>
<comment type="caution">
    <text evidence="4">The sequence shown here is derived from an EMBL/GenBank/DDBJ whole genome shotgun (WGS) entry which is preliminary data.</text>
</comment>
<dbReference type="SUPFAM" id="SSF101898">
    <property type="entry name" value="NHL repeat"/>
    <property type="match status" value="1"/>
</dbReference>
<evidence type="ECO:0000313" key="4">
    <source>
        <dbReference type="EMBL" id="TCO48605.1"/>
    </source>
</evidence>
<protein>
    <recommendedName>
        <fullName evidence="6">Esterase-like activity of phytase family protein</fullName>
    </recommendedName>
</protein>
<evidence type="ECO:0008006" key="6">
    <source>
        <dbReference type="Google" id="ProtNLM"/>
    </source>
</evidence>